<dbReference type="Gene3D" id="3.80.30.20">
    <property type="entry name" value="tm_1862 like domain"/>
    <property type="match status" value="1"/>
</dbReference>
<dbReference type="GO" id="GO:0046872">
    <property type="term" value="F:metal ion binding"/>
    <property type="evidence" value="ECO:0007669"/>
    <property type="project" value="UniProtKB-KW"/>
</dbReference>
<evidence type="ECO:0000256" key="4">
    <source>
        <dbReference type="ARBA" id="ARBA00023004"/>
    </source>
</evidence>
<dbReference type="SMART" id="SM00729">
    <property type="entry name" value="Elp3"/>
    <property type="match status" value="1"/>
</dbReference>
<dbReference type="InterPro" id="IPR007197">
    <property type="entry name" value="rSAM"/>
</dbReference>
<organism evidence="7 8">
    <name type="scientific">Roseicella frigidaeris</name>
    <dbReference type="NCBI Taxonomy" id="2230885"/>
    <lineage>
        <taxon>Bacteria</taxon>
        <taxon>Pseudomonadati</taxon>
        <taxon>Pseudomonadota</taxon>
        <taxon>Alphaproteobacteria</taxon>
        <taxon>Acetobacterales</taxon>
        <taxon>Roseomonadaceae</taxon>
        <taxon>Roseicella</taxon>
    </lineage>
</organism>
<dbReference type="RefSeq" id="WP_111469329.1">
    <property type="nucleotide sequence ID" value="NZ_QLIX01000004.1"/>
</dbReference>
<dbReference type="GO" id="GO:0005829">
    <property type="term" value="C:cytosol"/>
    <property type="evidence" value="ECO:0007669"/>
    <property type="project" value="TreeGrafter"/>
</dbReference>
<evidence type="ECO:0000256" key="5">
    <source>
        <dbReference type="ARBA" id="ARBA00023014"/>
    </source>
</evidence>
<dbReference type="AlphaFoldDB" id="A0A327M8K3"/>
<dbReference type="InterPro" id="IPR058240">
    <property type="entry name" value="rSAM_sf"/>
</dbReference>
<dbReference type="InterPro" id="IPR006638">
    <property type="entry name" value="Elp3/MiaA/NifB-like_rSAM"/>
</dbReference>
<dbReference type="InterPro" id="IPR023404">
    <property type="entry name" value="rSAM_horseshoe"/>
</dbReference>
<gene>
    <name evidence="7" type="primary">hpnJ</name>
    <name evidence="7" type="ORF">DOO78_08610</name>
</gene>
<dbReference type="SFLD" id="SFLDG01123">
    <property type="entry name" value="methyltransferase_(Class_B)"/>
    <property type="match status" value="1"/>
</dbReference>
<dbReference type="GO" id="GO:0003824">
    <property type="term" value="F:catalytic activity"/>
    <property type="evidence" value="ECO:0007669"/>
    <property type="project" value="InterPro"/>
</dbReference>
<dbReference type="GO" id="GO:0051539">
    <property type="term" value="F:4 iron, 4 sulfur cluster binding"/>
    <property type="evidence" value="ECO:0007669"/>
    <property type="project" value="UniProtKB-KW"/>
</dbReference>
<keyword evidence="3" id="KW-0479">Metal-binding</keyword>
<reference evidence="8" key="1">
    <citation type="submission" date="2018-06" db="EMBL/GenBank/DDBJ databases">
        <authorList>
            <person name="Khan S.A."/>
        </authorList>
    </citation>
    <scope>NUCLEOTIDE SEQUENCE [LARGE SCALE GENOMIC DNA]</scope>
    <source>
        <strain evidence="8">DB-1506</strain>
    </source>
</reference>
<keyword evidence="8" id="KW-1185">Reference proteome</keyword>
<name>A0A327M8K3_9PROT</name>
<dbReference type="SFLD" id="SFLDS00029">
    <property type="entry name" value="Radical_SAM"/>
    <property type="match status" value="1"/>
</dbReference>
<dbReference type="InterPro" id="IPR017834">
    <property type="entry name" value="Hopanoid_synth-assoc_rSAM_HpnJ"/>
</dbReference>
<dbReference type="EMBL" id="QLIX01000004">
    <property type="protein sequence ID" value="RAI59641.1"/>
    <property type="molecule type" value="Genomic_DNA"/>
</dbReference>
<evidence type="ECO:0000256" key="1">
    <source>
        <dbReference type="ARBA" id="ARBA00001966"/>
    </source>
</evidence>
<dbReference type="OrthoDB" id="9801424at2"/>
<evidence type="ECO:0000313" key="8">
    <source>
        <dbReference type="Proteomes" id="UP000249065"/>
    </source>
</evidence>
<dbReference type="SFLD" id="SFLDF00404">
    <property type="entry name" value="hopanetetrol_cyclitol_ether_sy"/>
    <property type="match status" value="1"/>
</dbReference>
<evidence type="ECO:0000256" key="2">
    <source>
        <dbReference type="ARBA" id="ARBA00022691"/>
    </source>
</evidence>
<comment type="cofactor">
    <cofactor evidence="1">
        <name>[4Fe-4S] cluster</name>
        <dbReference type="ChEBI" id="CHEBI:49883"/>
    </cofactor>
</comment>
<dbReference type="InterPro" id="IPR051198">
    <property type="entry name" value="BchE-like"/>
</dbReference>
<dbReference type="CDD" id="cd01335">
    <property type="entry name" value="Radical_SAM"/>
    <property type="match status" value="1"/>
</dbReference>
<keyword evidence="5" id="KW-0411">Iron-sulfur</keyword>
<comment type="caution">
    <text evidence="7">The sequence shown here is derived from an EMBL/GenBank/DDBJ whole genome shotgun (WGS) entry which is preliminary data.</text>
</comment>
<accession>A0A327M8K3</accession>
<feature type="domain" description="Radical SAM core" evidence="6">
    <location>
        <begin position="192"/>
        <end position="411"/>
    </location>
</feature>
<proteinExistence type="predicted"/>
<dbReference type="PANTHER" id="PTHR43409:SF16">
    <property type="entry name" value="SLR0320 PROTEIN"/>
    <property type="match status" value="1"/>
</dbReference>
<keyword evidence="2" id="KW-0949">S-adenosyl-L-methionine</keyword>
<keyword evidence="4" id="KW-0408">Iron</keyword>
<dbReference type="PROSITE" id="PS51918">
    <property type="entry name" value="RADICAL_SAM"/>
    <property type="match status" value="1"/>
</dbReference>
<dbReference type="SUPFAM" id="SSF102114">
    <property type="entry name" value="Radical SAM enzymes"/>
    <property type="match status" value="1"/>
</dbReference>
<dbReference type="Pfam" id="PF04055">
    <property type="entry name" value="Radical_SAM"/>
    <property type="match status" value="1"/>
</dbReference>
<dbReference type="InterPro" id="IPR034466">
    <property type="entry name" value="Methyltransferase_Class_B"/>
</dbReference>
<evidence type="ECO:0000313" key="7">
    <source>
        <dbReference type="EMBL" id="RAI59641.1"/>
    </source>
</evidence>
<dbReference type="PANTHER" id="PTHR43409">
    <property type="entry name" value="ANAEROBIC MAGNESIUM-PROTOPORPHYRIN IX MONOMETHYL ESTER CYCLASE-RELATED"/>
    <property type="match status" value="1"/>
</dbReference>
<dbReference type="SFLD" id="SFLDG01082">
    <property type="entry name" value="B12-binding_domain_containing"/>
    <property type="match status" value="1"/>
</dbReference>
<evidence type="ECO:0000256" key="3">
    <source>
        <dbReference type="ARBA" id="ARBA00022723"/>
    </source>
</evidence>
<protein>
    <submittedName>
        <fullName evidence="7">Hopanoid biosynthesis associated radical SAM protein HpnJ</fullName>
    </submittedName>
</protein>
<sequence length="484" mass="54378">MRTLFLQAPSFDGFDGGAGSRYQARREIKSFWFPTWLAQPAALVEGSKLVDAPPHRQTMADVLPLAKQHDLVVLHTSTPSFASDVKVAEALKAVNPSLKVGMIGAKVAVQAAESLRDAPVIDFVARNEFDFTIKDVADDRSWASIQGLSYRNAEGVVVHNPDRPILEDMDSLPFVSPVYRRDLTYENYFIGYLKHPYVSIYTGRGCKSRCTFCLWPQTVGGHRYRTRSVENVIEEIRYIKANFPGLKEIFFDDDTFTDNLPRAEAIAREMGKLGVTWSCNAKANVPRETLKVLKDGGLRLLLVGYESGNQQILHNIKKGMRIEVAKKFSKDCAELGIAIHGTFILGLPGETKETIEETIRFAIETNPHTLQVSLAAPYPGTHLFDQAAREGWLDTANTEYVDAHGVQIAPLAYPHLSHQEIFDSVETFYRRFYFRAPKIASICGEMIRDRQMLVRRLREGVEFFGFLRERAKASAQGKLTQKAA</sequence>
<dbReference type="NCBIfam" id="TIGR03471">
    <property type="entry name" value="HpnJ"/>
    <property type="match status" value="1"/>
</dbReference>
<dbReference type="Proteomes" id="UP000249065">
    <property type="component" value="Unassembled WGS sequence"/>
</dbReference>
<evidence type="ECO:0000259" key="6">
    <source>
        <dbReference type="PROSITE" id="PS51918"/>
    </source>
</evidence>